<protein>
    <submittedName>
        <fullName evidence="1">Uncharacterized protein</fullName>
    </submittedName>
</protein>
<evidence type="ECO:0000313" key="1">
    <source>
        <dbReference type="EMBL" id="KAI8557717.1"/>
    </source>
</evidence>
<gene>
    <name evidence="1" type="ORF">RHMOL_Rhmol04G0031500</name>
</gene>
<dbReference type="Proteomes" id="UP001062846">
    <property type="component" value="Chromosome 4"/>
</dbReference>
<proteinExistence type="predicted"/>
<keyword evidence="2" id="KW-1185">Reference proteome</keyword>
<reference evidence="1" key="1">
    <citation type="submission" date="2022-02" db="EMBL/GenBank/DDBJ databases">
        <title>Plant Genome Project.</title>
        <authorList>
            <person name="Zhang R.-G."/>
        </authorList>
    </citation>
    <scope>NUCLEOTIDE SEQUENCE</scope>
    <source>
        <strain evidence="1">AT1</strain>
    </source>
</reference>
<sequence>MASNLPRTAILLMLCVRRCFGNLRRLTSSTFTGKRIDRCADLPARKAFNQDLGFT</sequence>
<dbReference type="EMBL" id="CM046391">
    <property type="protein sequence ID" value="KAI8557717.1"/>
    <property type="molecule type" value="Genomic_DNA"/>
</dbReference>
<organism evidence="1 2">
    <name type="scientific">Rhododendron molle</name>
    <name type="common">Chinese azalea</name>
    <name type="synonym">Azalea mollis</name>
    <dbReference type="NCBI Taxonomy" id="49168"/>
    <lineage>
        <taxon>Eukaryota</taxon>
        <taxon>Viridiplantae</taxon>
        <taxon>Streptophyta</taxon>
        <taxon>Embryophyta</taxon>
        <taxon>Tracheophyta</taxon>
        <taxon>Spermatophyta</taxon>
        <taxon>Magnoliopsida</taxon>
        <taxon>eudicotyledons</taxon>
        <taxon>Gunneridae</taxon>
        <taxon>Pentapetalae</taxon>
        <taxon>asterids</taxon>
        <taxon>Ericales</taxon>
        <taxon>Ericaceae</taxon>
        <taxon>Ericoideae</taxon>
        <taxon>Rhodoreae</taxon>
        <taxon>Rhododendron</taxon>
    </lineage>
</organism>
<comment type="caution">
    <text evidence="1">The sequence shown here is derived from an EMBL/GenBank/DDBJ whole genome shotgun (WGS) entry which is preliminary data.</text>
</comment>
<accession>A0ACC0NY86</accession>
<evidence type="ECO:0000313" key="2">
    <source>
        <dbReference type="Proteomes" id="UP001062846"/>
    </source>
</evidence>
<name>A0ACC0NY86_RHOML</name>